<dbReference type="Pfam" id="PF00069">
    <property type="entry name" value="Pkinase"/>
    <property type="match status" value="1"/>
</dbReference>
<reference evidence="11" key="2">
    <citation type="submission" date="2012-11" db="EMBL/GenBank/DDBJ databases">
        <authorList>
            <person name="Kuo A."/>
            <person name="Curtis B.A."/>
            <person name="Tanifuji G."/>
            <person name="Burki F."/>
            <person name="Gruber A."/>
            <person name="Irimia M."/>
            <person name="Maruyama S."/>
            <person name="Arias M.C."/>
            <person name="Ball S.G."/>
            <person name="Gile G.H."/>
            <person name="Hirakawa Y."/>
            <person name="Hopkins J.F."/>
            <person name="Rensing S.A."/>
            <person name="Schmutz J."/>
            <person name="Symeonidi A."/>
            <person name="Elias M."/>
            <person name="Eveleigh R.J."/>
            <person name="Herman E.K."/>
            <person name="Klute M.J."/>
            <person name="Nakayama T."/>
            <person name="Obornik M."/>
            <person name="Reyes-Prieto A."/>
            <person name="Armbrust E.V."/>
            <person name="Aves S.J."/>
            <person name="Beiko R.G."/>
            <person name="Coutinho P."/>
            <person name="Dacks J.B."/>
            <person name="Durnford D.G."/>
            <person name="Fast N.M."/>
            <person name="Green B.R."/>
            <person name="Grisdale C."/>
            <person name="Hempe F."/>
            <person name="Henrissat B."/>
            <person name="Hoppner M.P."/>
            <person name="Ishida K.-I."/>
            <person name="Kim E."/>
            <person name="Koreny L."/>
            <person name="Kroth P.G."/>
            <person name="Liu Y."/>
            <person name="Malik S.-B."/>
            <person name="Maier U.G."/>
            <person name="McRose D."/>
            <person name="Mock T."/>
            <person name="Neilson J.A."/>
            <person name="Onodera N.T."/>
            <person name="Poole A.M."/>
            <person name="Pritham E.J."/>
            <person name="Richards T.A."/>
            <person name="Rocap G."/>
            <person name="Roy S.W."/>
            <person name="Sarai C."/>
            <person name="Schaack S."/>
            <person name="Shirato S."/>
            <person name="Slamovits C.H."/>
            <person name="Spencer D.F."/>
            <person name="Suzuki S."/>
            <person name="Worden A.Z."/>
            <person name="Zauner S."/>
            <person name="Barry K."/>
            <person name="Bell C."/>
            <person name="Bharti A.K."/>
            <person name="Crow J.A."/>
            <person name="Grimwood J."/>
            <person name="Kramer R."/>
            <person name="Lindquist E."/>
            <person name="Lucas S."/>
            <person name="Salamov A."/>
            <person name="McFadden G.I."/>
            <person name="Lane C.E."/>
            <person name="Keeling P.J."/>
            <person name="Gray M.W."/>
            <person name="Grigoriev I.V."/>
            <person name="Archibald J.M."/>
        </authorList>
    </citation>
    <scope>NUCLEOTIDE SEQUENCE</scope>
    <source>
        <strain evidence="11">CCMP2712</strain>
    </source>
</reference>
<evidence type="ECO:0000256" key="5">
    <source>
        <dbReference type="ARBA" id="ARBA00022840"/>
    </source>
</evidence>
<reference evidence="10" key="3">
    <citation type="submission" date="2016-03" db="UniProtKB">
        <authorList>
            <consortium name="EnsemblProtists"/>
        </authorList>
    </citation>
    <scope>IDENTIFICATION</scope>
</reference>
<dbReference type="GO" id="GO:0004674">
    <property type="term" value="F:protein serine/threonine kinase activity"/>
    <property type="evidence" value="ECO:0007669"/>
    <property type="project" value="UniProtKB-KW"/>
</dbReference>
<dbReference type="OMA" id="IFDIQRP"/>
<dbReference type="PROSITE" id="PS50011">
    <property type="entry name" value="PROTEIN_KINASE_DOM"/>
    <property type="match status" value="1"/>
</dbReference>
<evidence type="ECO:0000256" key="7">
    <source>
        <dbReference type="RuleBase" id="RU000304"/>
    </source>
</evidence>
<dbReference type="HOGENOM" id="CLU_000288_181_1_1"/>
<evidence type="ECO:0000313" key="11">
    <source>
        <dbReference type="Proteomes" id="UP000011087"/>
    </source>
</evidence>
<dbReference type="STRING" id="905079.L1K1E6"/>
<dbReference type="InterPro" id="IPR000719">
    <property type="entry name" value="Prot_kinase_dom"/>
</dbReference>
<dbReference type="Gene3D" id="3.30.200.20">
    <property type="entry name" value="Phosphorylase Kinase, domain 1"/>
    <property type="match status" value="1"/>
</dbReference>
<evidence type="ECO:0000256" key="6">
    <source>
        <dbReference type="PROSITE-ProRule" id="PRU10141"/>
    </source>
</evidence>
<dbReference type="AlphaFoldDB" id="L1K1E6"/>
<dbReference type="EnsemblProtists" id="EKX54422">
    <property type="protein sequence ID" value="EKX54422"/>
    <property type="gene ID" value="GUITHDRAFT_156861"/>
</dbReference>
<dbReference type="eggNOG" id="KOG0660">
    <property type="taxonomic scope" value="Eukaryota"/>
</dbReference>
<proteinExistence type="inferred from homology"/>
<reference evidence="9 11" key="1">
    <citation type="journal article" date="2012" name="Nature">
        <title>Algal genomes reveal evolutionary mosaicism and the fate of nucleomorphs.</title>
        <authorList>
            <consortium name="DOE Joint Genome Institute"/>
            <person name="Curtis B.A."/>
            <person name="Tanifuji G."/>
            <person name="Burki F."/>
            <person name="Gruber A."/>
            <person name="Irimia M."/>
            <person name="Maruyama S."/>
            <person name="Arias M.C."/>
            <person name="Ball S.G."/>
            <person name="Gile G.H."/>
            <person name="Hirakawa Y."/>
            <person name="Hopkins J.F."/>
            <person name="Kuo A."/>
            <person name="Rensing S.A."/>
            <person name="Schmutz J."/>
            <person name="Symeonidi A."/>
            <person name="Elias M."/>
            <person name="Eveleigh R.J."/>
            <person name="Herman E.K."/>
            <person name="Klute M.J."/>
            <person name="Nakayama T."/>
            <person name="Obornik M."/>
            <person name="Reyes-Prieto A."/>
            <person name="Armbrust E.V."/>
            <person name="Aves S.J."/>
            <person name="Beiko R.G."/>
            <person name="Coutinho P."/>
            <person name="Dacks J.B."/>
            <person name="Durnford D.G."/>
            <person name="Fast N.M."/>
            <person name="Green B.R."/>
            <person name="Grisdale C.J."/>
            <person name="Hempel F."/>
            <person name="Henrissat B."/>
            <person name="Hoppner M.P."/>
            <person name="Ishida K."/>
            <person name="Kim E."/>
            <person name="Koreny L."/>
            <person name="Kroth P.G."/>
            <person name="Liu Y."/>
            <person name="Malik S.B."/>
            <person name="Maier U.G."/>
            <person name="McRose D."/>
            <person name="Mock T."/>
            <person name="Neilson J.A."/>
            <person name="Onodera N.T."/>
            <person name="Poole A.M."/>
            <person name="Pritham E.J."/>
            <person name="Richards T.A."/>
            <person name="Rocap G."/>
            <person name="Roy S.W."/>
            <person name="Sarai C."/>
            <person name="Schaack S."/>
            <person name="Shirato S."/>
            <person name="Slamovits C.H."/>
            <person name="Spencer D.F."/>
            <person name="Suzuki S."/>
            <person name="Worden A.Z."/>
            <person name="Zauner S."/>
            <person name="Barry K."/>
            <person name="Bell C."/>
            <person name="Bharti A.K."/>
            <person name="Crow J.A."/>
            <person name="Grimwood J."/>
            <person name="Kramer R."/>
            <person name="Lindquist E."/>
            <person name="Lucas S."/>
            <person name="Salamov A."/>
            <person name="McFadden G.I."/>
            <person name="Lane C.E."/>
            <person name="Keeling P.J."/>
            <person name="Gray M.W."/>
            <person name="Grigoriev I.V."/>
            <person name="Archibald J.M."/>
        </authorList>
    </citation>
    <scope>NUCLEOTIDE SEQUENCE</scope>
    <source>
        <strain evidence="9 11">CCMP2712</strain>
    </source>
</reference>
<dbReference type="PaxDb" id="55529-EKX54422"/>
<feature type="domain" description="Protein kinase" evidence="8">
    <location>
        <begin position="25"/>
        <end position="324"/>
    </location>
</feature>
<evidence type="ECO:0000256" key="1">
    <source>
        <dbReference type="ARBA" id="ARBA00022527"/>
    </source>
</evidence>
<dbReference type="FunFam" id="1.10.510.10:FF:000040">
    <property type="entry name" value="Mitogen-activated protein kinase"/>
    <property type="match status" value="1"/>
</dbReference>
<dbReference type="KEGG" id="gtt:GUITHDRAFT_156861"/>
<accession>L1K1E6</accession>
<keyword evidence="11" id="KW-1185">Reference proteome</keyword>
<dbReference type="OrthoDB" id="192887at2759"/>
<gene>
    <name evidence="9" type="ORF">GUITHDRAFT_156861</name>
</gene>
<feature type="binding site" evidence="6">
    <location>
        <position position="55"/>
    </location>
    <ligand>
        <name>ATP</name>
        <dbReference type="ChEBI" id="CHEBI:30616"/>
    </ligand>
</feature>
<keyword evidence="5 6" id="KW-0067">ATP-binding</keyword>
<protein>
    <recommendedName>
        <fullName evidence="8">Protein kinase domain-containing protein</fullName>
    </recommendedName>
</protein>
<keyword evidence="2" id="KW-0808">Transferase</keyword>
<dbReference type="SMART" id="SM00220">
    <property type="entry name" value="S_TKc"/>
    <property type="match status" value="1"/>
</dbReference>
<evidence type="ECO:0000256" key="3">
    <source>
        <dbReference type="ARBA" id="ARBA00022741"/>
    </source>
</evidence>
<dbReference type="InterPro" id="IPR017441">
    <property type="entry name" value="Protein_kinase_ATP_BS"/>
</dbReference>
<keyword evidence="4" id="KW-0418">Kinase</keyword>
<dbReference type="CDD" id="cd07834">
    <property type="entry name" value="STKc_MAPK"/>
    <property type="match status" value="1"/>
</dbReference>
<keyword evidence="1 7" id="KW-0723">Serine/threonine-protein kinase</keyword>
<dbReference type="PROSITE" id="PS00108">
    <property type="entry name" value="PROTEIN_KINASE_ST"/>
    <property type="match status" value="1"/>
</dbReference>
<dbReference type="InterPro" id="IPR050117">
    <property type="entry name" value="MAPK"/>
</dbReference>
<dbReference type="InterPro" id="IPR011009">
    <property type="entry name" value="Kinase-like_dom_sf"/>
</dbReference>
<evidence type="ECO:0000313" key="9">
    <source>
        <dbReference type="EMBL" id="EKX54422.1"/>
    </source>
</evidence>
<dbReference type="EMBL" id="JH992967">
    <property type="protein sequence ID" value="EKX54422.1"/>
    <property type="molecule type" value="Genomic_DNA"/>
</dbReference>
<comment type="similarity">
    <text evidence="7">Belongs to the protein kinase superfamily.</text>
</comment>
<organism evidence="9">
    <name type="scientific">Guillardia theta (strain CCMP2712)</name>
    <name type="common">Cryptophyte</name>
    <dbReference type="NCBI Taxonomy" id="905079"/>
    <lineage>
        <taxon>Eukaryota</taxon>
        <taxon>Cryptophyceae</taxon>
        <taxon>Pyrenomonadales</taxon>
        <taxon>Geminigeraceae</taxon>
        <taxon>Guillardia</taxon>
    </lineage>
</organism>
<dbReference type="PANTHER" id="PTHR24055">
    <property type="entry name" value="MITOGEN-ACTIVATED PROTEIN KINASE"/>
    <property type="match status" value="1"/>
</dbReference>
<keyword evidence="3 6" id="KW-0547">Nucleotide-binding</keyword>
<dbReference type="GeneID" id="17311185"/>
<dbReference type="InterPro" id="IPR008271">
    <property type="entry name" value="Ser/Thr_kinase_AS"/>
</dbReference>
<evidence type="ECO:0000256" key="4">
    <source>
        <dbReference type="ARBA" id="ARBA00022777"/>
    </source>
</evidence>
<dbReference type="SUPFAM" id="SSF56112">
    <property type="entry name" value="Protein kinase-like (PK-like)"/>
    <property type="match status" value="1"/>
</dbReference>
<evidence type="ECO:0000259" key="8">
    <source>
        <dbReference type="PROSITE" id="PS50011"/>
    </source>
</evidence>
<sequence>MEAKPSQKREGMSFAPLDFTGSYISFPVFRLGEGSFGLVVAAKDAVAGKRVAIKKIKDAVEDEQDGKRLLRELKLLRYCRGHENFIIIKDIILSPPGKDFKDIYIVTDLMDTDLHRIVRSPQPLSDDHVRYFIYQVLRGLKYIHSAHVMHRDLKPNNLLVNANCDLKICDLGLARLSDGDESLMTCYVVTRWYRAPELLLGNKQYTDAIDMWSVGCVLAELLGRKPLFQGKDYVEMLQLIIGLHGNPKKTDLKHISEKAQRFLSDKTLFPASKRFLPRSPFRRVRWADLFPRANTQALDLLDNLLQFNPEKRLTAEQALAHPYMHELHDVDDEPSAPDIFDFSFERQKLSVAQIREIVVQESLLFSNLDNKDLAVPMQSDVTARR</sequence>
<name>L1K1E6_GUITC</name>
<evidence type="ECO:0000313" key="10">
    <source>
        <dbReference type="EnsemblProtists" id="EKX54422"/>
    </source>
</evidence>
<dbReference type="GO" id="GO:0005524">
    <property type="term" value="F:ATP binding"/>
    <property type="evidence" value="ECO:0007669"/>
    <property type="project" value="UniProtKB-UniRule"/>
</dbReference>
<dbReference type="RefSeq" id="XP_005841402.1">
    <property type="nucleotide sequence ID" value="XM_005841345.1"/>
</dbReference>
<dbReference type="PROSITE" id="PS00107">
    <property type="entry name" value="PROTEIN_KINASE_ATP"/>
    <property type="match status" value="1"/>
</dbReference>
<dbReference type="Gene3D" id="1.10.510.10">
    <property type="entry name" value="Transferase(Phosphotransferase) domain 1"/>
    <property type="match status" value="1"/>
</dbReference>
<dbReference type="Proteomes" id="UP000011087">
    <property type="component" value="Unassembled WGS sequence"/>
</dbReference>
<evidence type="ECO:0000256" key="2">
    <source>
        <dbReference type="ARBA" id="ARBA00022679"/>
    </source>
</evidence>